<keyword evidence="1" id="KW-1133">Transmembrane helix</keyword>
<dbReference type="EMBL" id="CAKLDM010000001">
    <property type="protein sequence ID" value="CAH0537062.1"/>
    <property type="molecule type" value="Genomic_DNA"/>
</dbReference>
<sequence length="173" mass="19613">MQIGQQNPTETQEEIELNHGFWLSTYVWLSILGSLVVIGLCIESTPILHWVHGQVVIATSIIEQMMSNLLPTLSLYGVQPAEFTRQLQTIANTPYTISDSLLISYSVIATVNIVGCIGIWYWQKWGVYITYFGMLVTFAVNCYTGFSTIAFVSNLANAYALYVLIRHKWMQYN</sequence>
<organism evidence="2 3">
    <name type="scientific">Vibrio marisflavi CECT 7928</name>
    <dbReference type="NCBI Taxonomy" id="634439"/>
    <lineage>
        <taxon>Bacteria</taxon>
        <taxon>Pseudomonadati</taxon>
        <taxon>Pseudomonadota</taxon>
        <taxon>Gammaproteobacteria</taxon>
        <taxon>Vibrionales</taxon>
        <taxon>Vibrionaceae</taxon>
        <taxon>Vibrio</taxon>
    </lineage>
</organism>
<comment type="caution">
    <text evidence="2">The sequence shown here is derived from an EMBL/GenBank/DDBJ whole genome shotgun (WGS) entry which is preliminary data.</text>
</comment>
<feature type="transmembrane region" description="Helical" evidence="1">
    <location>
        <begin position="143"/>
        <end position="165"/>
    </location>
</feature>
<name>A0ABN8E4S0_9VIBR</name>
<accession>A0ABN8E4S0</accession>
<evidence type="ECO:0000313" key="3">
    <source>
        <dbReference type="Proteomes" id="UP000838748"/>
    </source>
</evidence>
<evidence type="ECO:0000313" key="2">
    <source>
        <dbReference type="EMBL" id="CAH0537062.1"/>
    </source>
</evidence>
<keyword evidence="1" id="KW-0472">Membrane</keyword>
<keyword evidence="3" id="KW-1185">Reference proteome</keyword>
<reference evidence="2" key="1">
    <citation type="submission" date="2021-11" db="EMBL/GenBank/DDBJ databases">
        <authorList>
            <person name="Rodrigo-Torres L."/>
            <person name="Arahal R. D."/>
            <person name="Lucena T."/>
        </authorList>
    </citation>
    <scope>NUCLEOTIDE SEQUENCE</scope>
    <source>
        <strain evidence="2">CECT 7928</strain>
    </source>
</reference>
<feature type="transmembrane region" description="Helical" evidence="1">
    <location>
        <begin position="20"/>
        <end position="42"/>
    </location>
</feature>
<keyword evidence="1" id="KW-0812">Transmembrane</keyword>
<dbReference type="RefSeq" id="WP_237360274.1">
    <property type="nucleotide sequence ID" value="NZ_CAKLDM010000001.1"/>
</dbReference>
<dbReference type="Proteomes" id="UP000838748">
    <property type="component" value="Unassembled WGS sequence"/>
</dbReference>
<proteinExistence type="predicted"/>
<protein>
    <submittedName>
        <fullName evidence="2">Uncharacterized protein</fullName>
    </submittedName>
</protein>
<evidence type="ECO:0000256" key="1">
    <source>
        <dbReference type="SAM" id="Phobius"/>
    </source>
</evidence>
<feature type="transmembrane region" description="Helical" evidence="1">
    <location>
        <begin position="102"/>
        <end position="123"/>
    </location>
</feature>
<gene>
    <name evidence="2" type="ORF">VMF7928_00898</name>
</gene>